<dbReference type="AlphaFoldDB" id="A0A0N5A632"/>
<feature type="transmembrane region" description="Helical" evidence="1">
    <location>
        <begin position="272"/>
        <end position="292"/>
    </location>
</feature>
<evidence type="ECO:0000256" key="1">
    <source>
        <dbReference type="SAM" id="Phobius"/>
    </source>
</evidence>
<protein>
    <submittedName>
        <fullName evidence="3">Serpentine receptor class gamma</fullName>
    </submittedName>
</protein>
<keyword evidence="1" id="KW-0812">Transmembrane</keyword>
<dbReference type="Proteomes" id="UP000038045">
    <property type="component" value="Unplaced"/>
</dbReference>
<name>A0A0N5A632_PARTI</name>
<dbReference type="WBParaSite" id="PTRK_0001736900.1">
    <property type="protein sequence ID" value="PTRK_0001736900.1"/>
    <property type="gene ID" value="PTRK_0001736900"/>
</dbReference>
<proteinExistence type="predicted"/>
<feature type="transmembrane region" description="Helical" evidence="1">
    <location>
        <begin position="105"/>
        <end position="125"/>
    </location>
</feature>
<feature type="transmembrane region" description="Helical" evidence="1">
    <location>
        <begin position="59"/>
        <end position="85"/>
    </location>
</feature>
<organism evidence="2 3">
    <name type="scientific">Parastrongyloides trichosuri</name>
    <name type="common">Possum-specific nematode worm</name>
    <dbReference type="NCBI Taxonomy" id="131310"/>
    <lineage>
        <taxon>Eukaryota</taxon>
        <taxon>Metazoa</taxon>
        <taxon>Ecdysozoa</taxon>
        <taxon>Nematoda</taxon>
        <taxon>Chromadorea</taxon>
        <taxon>Rhabditida</taxon>
        <taxon>Tylenchina</taxon>
        <taxon>Panagrolaimomorpha</taxon>
        <taxon>Strongyloidoidea</taxon>
        <taxon>Strongyloididae</taxon>
        <taxon>Parastrongyloides</taxon>
    </lineage>
</organism>
<keyword evidence="2" id="KW-1185">Reference proteome</keyword>
<feature type="transmembrane region" description="Helical" evidence="1">
    <location>
        <begin position="187"/>
        <end position="206"/>
    </location>
</feature>
<keyword evidence="1" id="KW-1133">Transmembrane helix</keyword>
<feature type="transmembrane region" description="Helical" evidence="1">
    <location>
        <begin position="137"/>
        <end position="159"/>
    </location>
</feature>
<feature type="transmembrane region" description="Helical" evidence="1">
    <location>
        <begin position="226"/>
        <end position="252"/>
    </location>
</feature>
<evidence type="ECO:0000313" key="3">
    <source>
        <dbReference type="WBParaSite" id="PTRK_0001736900.1"/>
    </source>
</evidence>
<reference evidence="3" key="1">
    <citation type="submission" date="2017-02" db="UniProtKB">
        <authorList>
            <consortium name="WormBaseParasite"/>
        </authorList>
    </citation>
    <scope>IDENTIFICATION</scope>
</reference>
<accession>A0A0N5A632</accession>
<feature type="transmembrane region" description="Helical" evidence="1">
    <location>
        <begin position="28"/>
        <end position="47"/>
    </location>
</feature>
<evidence type="ECO:0000313" key="2">
    <source>
        <dbReference type="Proteomes" id="UP000038045"/>
    </source>
</evidence>
<keyword evidence="1" id="KW-0472">Membrane</keyword>
<sequence length="317" mass="36931">MDIQNISRNYVIVSVKPTYLDKQIVSDLAVPLLAFSINLSLILLTLLKEPFKSAVGVRNVVLLQCFGGLFYTSFKLVTFISAFIWTKYKIKFSILVSTFYVQFNMFLYNFNYSVPSIITYWRFILIMFHRETSIYENIAVGIFTLLFNFVSLIHTTFFATNMYPNSMFTAFYTYGSILEEIFPWFDMAPQIISGSIAFILNIILLVKIRIEKKKTALNKKNASGEISLTVNLLFHTIMPLILILYANIYYSLLFFAGMESVVAEMVYDYMELFYLVICPVSLVLFIELYRRFFFSLYYDKKMNNKVSVKISYTKTIA</sequence>